<feature type="compositionally biased region" description="Basic and acidic residues" evidence="1">
    <location>
        <begin position="600"/>
        <end position="629"/>
    </location>
</feature>
<feature type="region of interest" description="Disordered" evidence="1">
    <location>
        <begin position="479"/>
        <end position="500"/>
    </location>
</feature>
<gene>
    <name evidence="2" type="ORF">COCNU_08G007820</name>
</gene>
<feature type="compositionally biased region" description="Polar residues" evidence="1">
    <location>
        <begin position="480"/>
        <end position="489"/>
    </location>
</feature>
<name>A0A8K0N6C3_COCNU</name>
<proteinExistence type="predicted"/>
<feature type="compositionally biased region" description="Basic and acidic residues" evidence="1">
    <location>
        <begin position="410"/>
        <end position="419"/>
    </location>
</feature>
<evidence type="ECO:0000256" key="1">
    <source>
        <dbReference type="SAM" id="MobiDB-lite"/>
    </source>
</evidence>
<sequence length="629" mass="68427">MNDKSSKSVSLVSTNEQVLDMGNDTPQKKFAATLTLQKKVVSEDGSCSEVLDFFQDAPSTSISSVNKSSSIRYMEFVPKMKEIKETTTDKSSVSVEVNKDININVTAYTAQEIQRPKGFHIDSQANLDHDKCTDTSKQQENLGSLLRDNMQSNYSNSKHVPVHLLDKNNEEVEQTTDSDVHNFTAVPGQVGGVHENPKSFTNPMVSATPMIHNSSAMPCTHQPFPALPPFTISHGNQDAYRSFLNIPSTFSSLVMSTLLQNPAVHAAASLAASFWPSADVDSSTDLTPETLSGGFPARHMNHSPSLASIAAATLAAASAWWATQGLLPLFPPPHIGFTFNPPPTTTIPTVATAQAPEYKTEGKEGAFQNLVAEDQVVNPDQPMALNTRHPSPKSSSSSEAEDSDNGGSGERSHCTELKASRNNKSKPLVVTGFNDNDKTTSNKKTDRSSCGSNTPSSSEVETDAILDKHEKVDDEAKQAYFSNPSGAQINNRRSRSNGSINESWKEGRLAFQALFSREVLPQSFSPPHAEDTMAKEKEAITLPVDLNKACETTDLNHLHGFTKEMSNRSDDDTGKGLLTSEIGQGKLKSRRTGFKPYKRCSMEAKENRTADVEEAGNKRVRLEGEASTR</sequence>
<evidence type="ECO:0000313" key="2">
    <source>
        <dbReference type="EMBL" id="KAG1359336.1"/>
    </source>
</evidence>
<comment type="caution">
    <text evidence="2">The sequence shown here is derived from an EMBL/GenBank/DDBJ whole genome shotgun (WGS) entry which is preliminary data.</text>
</comment>
<organism evidence="2 3">
    <name type="scientific">Cocos nucifera</name>
    <name type="common">Coconut palm</name>
    <dbReference type="NCBI Taxonomy" id="13894"/>
    <lineage>
        <taxon>Eukaryota</taxon>
        <taxon>Viridiplantae</taxon>
        <taxon>Streptophyta</taxon>
        <taxon>Embryophyta</taxon>
        <taxon>Tracheophyta</taxon>
        <taxon>Spermatophyta</taxon>
        <taxon>Magnoliopsida</taxon>
        <taxon>Liliopsida</taxon>
        <taxon>Arecaceae</taxon>
        <taxon>Arecoideae</taxon>
        <taxon>Cocoseae</taxon>
        <taxon>Attaleinae</taxon>
        <taxon>Cocos</taxon>
    </lineage>
</organism>
<keyword evidence="3" id="KW-1185">Reference proteome</keyword>
<protein>
    <submittedName>
        <fullName evidence="2">Protein LHY-like</fullName>
    </submittedName>
</protein>
<dbReference type="OrthoDB" id="118550at2759"/>
<dbReference type="EMBL" id="CM017879">
    <property type="protein sequence ID" value="KAG1359336.1"/>
    <property type="molecule type" value="Genomic_DNA"/>
</dbReference>
<feature type="region of interest" description="Disordered" evidence="1">
    <location>
        <begin position="566"/>
        <end position="629"/>
    </location>
</feature>
<reference evidence="2" key="1">
    <citation type="journal article" date="2017" name="Gigascience">
        <title>The genome draft of coconut (Cocos nucifera).</title>
        <authorList>
            <person name="Xiao Y."/>
            <person name="Xu P."/>
            <person name="Fan H."/>
            <person name="Baudouin L."/>
            <person name="Xia W."/>
            <person name="Bocs S."/>
            <person name="Xu J."/>
            <person name="Li Q."/>
            <person name="Guo A."/>
            <person name="Zhou L."/>
            <person name="Li J."/>
            <person name="Wu Y."/>
            <person name="Ma Z."/>
            <person name="Armero A."/>
            <person name="Issali A.E."/>
            <person name="Liu N."/>
            <person name="Peng M."/>
            <person name="Yang Y."/>
        </authorList>
    </citation>
    <scope>NUCLEOTIDE SEQUENCE</scope>
    <source>
        <tissue evidence="2">Spear leaf of Hainan Tall coconut</tissue>
    </source>
</reference>
<feature type="region of interest" description="Disordered" evidence="1">
    <location>
        <begin position="381"/>
        <end position="463"/>
    </location>
</feature>
<feature type="compositionally biased region" description="Polar residues" evidence="1">
    <location>
        <begin position="448"/>
        <end position="459"/>
    </location>
</feature>
<feature type="compositionally biased region" description="Basic residues" evidence="1">
    <location>
        <begin position="587"/>
        <end position="598"/>
    </location>
</feature>
<accession>A0A8K0N6C3</accession>
<reference evidence="2" key="2">
    <citation type="submission" date="2019-07" db="EMBL/GenBank/DDBJ databases">
        <authorList>
            <person name="Yang Y."/>
            <person name="Bocs S."/>
            <person name="Baudouin L."/>
        </authorList>
    </citation>
    <scope>NUCLEOTIDE SEQUENCE</scope>
    <source>
        <tissue evidence="2">Spear leaf of Hainan Tall coconut</tissue>
    </source>
</reference>
<feature type="compositionally biased region" description="Basic and acidic residues" evidence="1">
    <location>
        <begin position="435"/>
        <end position="447"/>
    </location>
</feature>
<dbReference type="Proteomes" id="UP000797356">
    <property type="component" value="Chromosome 8"/>
</dbReference>
<evidence type="ECO:0000313" key="3">
    <source>
        <dbReference type="Proteomes" id="UP000797356"/>
    </source>
</evidence>
<dbReference type="AlphaFoldDB" id="A0A8K0N6C3"/>